<accession>A0ABN9SIW4</accession>
<evidence type="ECO:0000259" key="7">
    <source>
        <dbReference type="PROSITE" id="PS50059"/>
    </source>
</evidence>
<dbReference type="EMBL" id="CAUYUJ010011392">
    <property type="protein sequence ID" value="CAK0831679.1"/>
    <property type="molecule type" value="Genomic_DNA"/>
</dbReference>
<reference evidence="9" key="1">
    <citation type="submission" date="2023-10" db="EMBL/GenBank/DDBJ databases">
        <authorList>
            <person name="Chen Y."/>
            <person name="Shah S."/>
            <person name="Dougan E. K."/>
            <person name="Thang M."/>
            <person name="Chan C."/>
        </authorList>
    </citation>
    <scope>NUCLEOTIDE SEQUENCE [LARGE SCALE GENOMIC DNA]</scope>
</reference>
<dbReference type="EC" id="5.2.1.8" evidence="1 4"/>
<evidence type="ECO:0000256" key="1">
    <source>
        <dbReference type="ARBA" id="ARBA00013194"/>
    </source>
</evidence>
<dbReference type="InterPro" id="IPR020892">
    <property type="entry name" value="Cyclophilin-type_PPIase_CS"/>
</dbReference>
<dbReference type="InterPro" id="IPR029000">
    <property type="entry name" value="Cyclophilin-like_dom_sf"/>
</dbReference>
<keyword evidence="2 4" id="KW-0697">Rotamase</keyword>
<dbReference type="CDD" id="cd01926">
    <property type="entry name" value="cyclophilin_ABH_like"/>
    <property type="match status" value="1"/>
</dbReference>
<dbReference type="PROSITE" id="PS50072">
    <property type="entry name" value="CSA_PPIASE_2"/>
    <property type="match status" value="1"/>
</dbReference>
<name>A0ABN9SIW4_9DINO</name>
<dbReference type="PROSITE" id="PS50059">
    <property type="entry name" value="FKBP_PPIASE"/>
    <property type="match status" value="1"/>
</dbReference>
<evidence type="ECO:0000256" key="2">
    <source>
        <dbReference type="ARBA" id="ARBA00023110"/>
    </source>
</evidence>
<keyword evidence="6" id="KW-1133">Transmembrane helix</keyword>
<dbReference type="Gene3D" id="3.10.50.40">
    <property type="match status" value="1"/>
</dbReference>
<dbReference type="SUPFAM" id="SSF54534">
    <property type="entry name" value="FKBP-like"/>
    <property type="match status" value="1"/>
</dbReference>
<dbReference type="SUPFAM" id="SSF50891">
    <property type="entry name" value="Cyclophilin-like"/>
    <property type="match status" value="1"/>
</dbReference>
<dbReference type="PANTHER" id="PTHR11071:SF561">
    <property type="entry name" value="PEPTIDYL-PROLYL CIS-TRANS ISOMERASE D-RELATED"/>
    <property type="match status" value="1"/>
</dbReference>
<dbReference type="Pfam" id="PF00160">
    <property type="entry name" value="Pro_isomerase"/>
    <property type="match status" value="1"/>
</dbReference>
<evidence type="ECO:0000313" key="10">
    <source>
        <dbReference type="Proteomes" id="UP001189429"/>
    </source>
</evidence>
<dbReference type="PROSITE" id="PS00170">
    <property type="entry name" value="CSA_PPIASE_1"/>
    <property type="match status" value="1"/>
</dbReference>
<evidence type="ECO:0000256" key="5">
    <source>
        <dbReference type="SAM" id="MobiDB-lite"/>
    </source>
</evidence>
<evidence type="ECO:0000256" key="3">
    <source>
        <dbReference type="ARBA" id="ARBA00023235"/>
    </source>
</evidence>
<gene>
    <name evidence="9" type="ORF">PCOR1329_LOCUS29954</name>
</gene>
<keyword evidence="3 4" id="KW-0413">Isomerase</keyword>
<feature type="region of interest" description="Disordered" evidence="5">
    <location>
        <begin position="251"/>
        <end position="272"/>
    </location>
</feature>
<protein>
    <recommendedName>
        <fullName evidence="1 4">peptidylprolyl isomerase</fullName>
        <ecNumber evidence="1 4">5.2.1.8</ecNumber>
    </recommendedName>
</protein>
<keyword evidence="6" id="KW-0472">Membrane</keyword>
<dbReference type="Gene3D" id="2.40.100.10">
    <property type="entry name" value="Cyclophilin-like"/>
    <property type="match status" value="1"/>
</dbReference>
<feature type="transmembrane region" description="Helical" evidence="6">
    <location>
        <begin position="58"/>
        <end position="79"/>
    </location>
</feature>
<feature type="domain" description="PPIase cyclophilin-type" evidence="8">
    <location>
        <begin position="105"/>
        <end position="270"/>
    </location>
</feature>
<dbReference type="PRINTS" id="PR00153">
    <property type="entry name" value="CSAPPISMRASE"/>
</dbReference>
<dbReference type="Proteomes" id="UP001189429">
    <property type="component" value="Unassembled WGS sequence"/>
</dbReference>
<evidence type="ECO:0000256" key="6">
    <source>
        <dbReference type="SAM" id="Phobius"/>
    </source>
</evidence>
<keyword evidence="10" id="KW-1185">Reference proteome</keyword>
<comment type="caution">
    <text evidence="9">The sequence shown here is derived from an EMBL/GenBank/DDBJ whole genome shotgun (WGS) entry which is preliminary data.</text>
</comment>
<proteinExistence type="predicted"/>
<dbReference type="InterPro" id="IPR002130">
    <property type="entry name" value="Cyclophilin-type_PPIase_dom"/>
</dbReference>
<dbReference type="InterPro" id="IPR001179">
    <property type="entry name" value="PPIase_FKBP_dom"/>
</dbReference>
<organism evidence="9 10">
    <name type="scientific">Prorocentrum cordatum</name>
    <dbReference type="NCBI Taxonomy" id="2364126"/>
    <lineage>
        <taxon>Eukaryota</taxon>
        <taxon>Sar</taxon>
        <taxon>Alveolata</taxon>
        <taxon>Dinophyceae</taxon>
        <taxon>Prorocentrales</taxon>
        <taxon>Prorocentraceae</taxon>
        <taxon>Prorocentrum</taxon>
    </lineage>
</organism>
<dbReference type="Pfam" id="PF00254">
    <property type="entry name" value="FKBP_C"/>
    <property type="match status" value="1"/>
</dbReference>
<evidence type="ECO:0000313" key="9">
    <source>
        <dbReference type="EMBL" id="CAK0831679.1"/>
    </source>
</evidence>
<sequence length="272" mass="28482">MQLMRAGDKWELFVPAALGYGERGTPGGPIPGGAALIFTMEMVEVGSSDDDWGGPPTWVWVLLGLLVLGGVLAGQLGLLGGGPTAPRGPVVSLEEASRPENPRVFFDVQIGGEAAGRIEMELFSGVAPKTVENFRALATGEKGVGKAGKPLHYKGSVFHRIIPGFMCQGGDITKGNGMGGESIYGHKFADEFEIGMVKHSEPFLLSMANAGRDTNGSQFFITVGKTPHLDGKHVVFGKVIGGVDVVKKMEKAGSSGGRTSSKVEIVDSGELK</sequence>
<comment type="catalytic activity">
    <reaction evidence="4">
        <text>[protein]-peptidylproline (omega=180) = [protein]-peptidylproline (omega=0)</text>
        <dbReference type="Rhea" id="RHEA:16237"/>
        <dbReference type="Rhea" id="RHEA-COMP:10747"/>
        <dbReference type="Rhea" id="RHEA-COMP:10748"/>
        <dbReference type="ChEBI" id="CHEBI:83833"/>
        <dbReference type="ChEBI" id="CHEBI:83834"/>
        <dbReference type="EC" id="5.2.1.8"/>
    </reaction>
</comment>
<dbReference type="PANTHER" id="PTHR11071">
    <property type="entry name" value="PEPTIDYL-PROLYL CIS-TRANS ISOMERASE"/>
    <property type="match status" value="1"/>
</dbReference>
<evidence type="ECO:0000256" key="4">
    <source>
        <dbReference type="PROSITE-ProRule" id="PRU00277"/>
    </source>
</evidence>
<evidence type="ECO:0000259" key="8">
    <source>
        <dbReference type="PROSITE" id="PS50072"/>
    </source>
</evidence>
<keyword evidence="6" id="KW-0812">Transmembrane</keyword>
<dbReference type="InterPro" id="IPR046357">
    <property type="entry name" value="PPIase_dom_sf"/>
</dbReference>
<feature type="domain" description="PPIase FKBP-type" evidence="7">
    <location>
        <begin position="1"/>
        <end position="46"/>
    </location>
</feature>